<dbReference type="HOGENOM" id="CLU_047530_1_3_0"/>
<dbReference type="EMBL" id="CP001251">
    <property type="protein sequence ID" value="ACK42739.1"/>
    <property type="molecule type" value="Genomic_DNA"/>
</dbReference>
<dbReference type="AlphaFoldDB" id="B8E102"/>
<reference evidence="4" key="1">
    <citation type="journal article" date="2016" name="Front. Microbiol.">
        <title>The complete genome sequence of hyperthermophile Dictyoglomus turgidum DSM 6724 reveals a specialized carbohydrate fermentor.</title>
        <authorList>
            <person name="Brumm P.J."/>
            <person name="Gowda K."/>
            <person name="Robb F.T."/>
            <person name="Mead D.A."/>
        </authorList>
    </citation>
    <scope>NUCLEOTIDE SEQUENCE [LARGE SCALE GENOMIC DNA]</scope>
    <source>
        <strain evidence="4">DSM 6724 / Z-1310</strain>
    </source>
</reference>
<evidence type="ECO:0000313" key="4">
    <source>
        <dbReference type="Proteomes" id="UP000007719"/>
    </source>
</evidence>
<dbReference type="InParanoid" id="B8E102"/>
<dbReference type="RefSeq" id="WP_012583817.1">
    <property type="nucleotide sequence ID" value="NC_011661.1"/>
</dbReference>
<dbReference type="InterPro" id="IPR025194">
    <property type="entry name" value="RodZ-like_C"/>
</dbReference>
<dbReference type="EnsemblBacteria" id="ACK42739">
    <property type="protein sequence ID" value="ACK42739"/>
    <property type="gene ID" value="Dtur_1465"/>
</dbReference>
<keyword evidence="4" id="KW-1185">Reference proteome</keyword>
<dbReference type="CDD" id="cd00093">
    <property type="entry name" value="HTH_XRE"/>
    <property type="match status" value="1"/>
</dbReference>
<dbReference type="SUPFAM" id="SSF47413">
    <property type="entry name" value="lambda repressor-like DNA-binding domains"/>
    <property type="match status" value="1"/>
</dbReference>
<keyword evidence="1" id="KW-0472">Membrane</keyword>
<dbReference type="SMART" id="SM00530">
    <property type="entry name" value="HTH_XRE"/>
    <property type="match status" value="1"/>
</dbReference>
<dbReference type="Pfam" id="PF13413">
    <property type="entry name" value="HTH_25"/>
    <property type="match status" value="1"/>
</dbReference>
<dbReference type="GO" id="GO:0005886">
    <property type="term" value="C:plasma membrane"/>
    <property type="evidence" value="ECO:0000318"/>
    <property type="project" value="GO_Central"/>
</dbReference>
<sequence>MVEESKTLGEILREEREKRGLSLREVSDSLKISYRYLKALEDDEYDKVNLAEIYKKGILKKYVKFLGLFEDEIFKIYTAQYKTKIEESLPKLAKSERCSWKYGVYLIVIFIIFLTLFLTAKFNQRETPKNVRTDIRNYELTMTETYTESNSEVNFTHTFTDTIKVVAVDRVWLRVSYNNNTIYEGTLKEGDTLTWTYTPLYFHIGNAGGLEIYYNDNSLGVLGKKGEVIKIKVP</sequence>
<dbReference type="InterPro" id="IPR050400">
    <property type="entry name" value="Bact_Cytoskel_RodZ"/>
</dbReference>
<keyword evidence="1" id="KW-0812">Transmembrane</keyword>
<dbReference type="PANTHER" id="PTHR34475">
    <property type="match status" value="1"/>
</dbReference>
<dbReference type="GO" id="GO:0003677">
    <property type="term" value="F:DNA binding"/>
    <property type="evidence" value="ECO:0007669"/>
    <property type="project" value="InterPro"/>
</dbReference>
<evidence type="ECO:0000313" key="3">
    <source>
        <dbReference type="EMBL" id="ACK42739.1"/>
    </source>
</evidence>
<keyword evidence="1" id="KW-1133">Transmembrane helix</keyword>
<feature type="domain" description="HTH cro/C1-type" evidence="2">
    <location>
        <begin position="12"/>
        <end position="73"/>
    </location>
</feature>
<dbReference type="KEGG" id="dtu:Dtur_1465"/>
<dbReference type="InterPro" id="IPR010982">
    <property type="entry name" value="Lambda_DNA-bd_dom_sf"/>
</dbReference>
<evidence type="ECO:0000256" key="1">
    <source>
        <dbReference type="SAM" id="Phobius"/>
    </source>
</evidence>
<dbReference type="OrthoDB" id="9797543at2"/>
<protein>
    <submittedName>
        <fullName evidence="3">Transcriptional regulator, XRE family</fullName>
    </submittedName>
</protein>
<evidence type="ECO:0000259" key="2">
    <source>
        <dbReference type="PROSITE" id="PS50943"/>
    </source>
</evidence>
<name>B8E102_DICTD</name>
<dbReference type="Pfam" id="PF13464">
    <property type="entry name" value="RodZ_C"/>
    <property type="match status" value="1"/>
</dbReference>
<feature type="transmembrane region" description="Helical" evidence="1">
    <location>
        <begin position="102"/>
        <end position="120"/>
    </location>
</feature>
<dbReference type="STRING" id="515635.Dtur_1465"/>
<gene>
    <name evidence="3" type="ordered locus">Dtur_1465</name>
</gene>
<proteinExistence type="predicted"/>
<accession>B8E102</accession>
<organism evidence="3 4">
    <name type="scientific">Dictyoglomus turgidum (strain DSM 6724 / Z-1310)</name>
    <dbReference type="NCBI Taxonomy" id="515635"/>
    <lineage>
        <taxon>Bacteria</taxon>
        <taxon>Pseudomonadati</taxon>
        <taxon>Dictyoglomota</taxon>
        <taxon>Dictyoglomia</taxon>
        <taxon>Dictyoglomales</taxon>
        <taxon>Dictyoglomaceae</taxon>
        <taxon>Dictyoglomus</taxon>
    </lineage>
</organism>
<dbReference type="eggNOG" id="COG1426">
    <property type="taxonomic scope" value="Bacteria"/>
</dbReference>
<dbReference type="Proteomes" id="UP000007719">
    <property type="component" value="Chromosome"/>
</dbReference>
<dbReference type="PANTHER" id="PTHR34475:SF1">
    <property type="entry name" value="CYTOSKELETON PROTEIN RODZ"/>
    <property type="match status" value="1"/>
</dbReference>
<dbReference type="InterPro" id="IPR001387">
    <property type="entry name" value="Cro/C1-type_HTH"/>
</dbReference>
<dbReference type="Gene3D" id="1.10.260.40">
    <property type="entry name" value="lambda repressor-like DNA-binding domains"/>
    <property type="match status" value="1"/>
</dbReference>
<dbReference type="PROSITE" id="PS50943">
    <property type="entry name" value="HTH_CROC1"/>
    <property type="match status" value="1"/>
</dbReference>